<evidence type="ECO:0000256" key="2">
    <source>
        <dbReference type="ARBA" id="ARBA00022884"/>
    </source>
</evidence>
<evidence type="ECO:0000256" key="3">
    <source>
        <dbReference type="PROSITE-ProRule" id="PRU00176"/>
    </source>
</evidence>
<feature type="domain" description="RRM" evidence="4">
    <location>
        <begin position="73"/>
        <end position="156"/>
    </location>
</feature>
<evidence type="ECO:0000259" key="4">
    <source>
        <dbReference type="PROSITE" id="PS50102"/>
    </source>
</evidence>
<gene>
    <name evidence="5" type="ORF">RDWZM_005881</name>
</gene>
<dbReference type="SUPFAM" id="SSF54928">
    <property type="entry name" value="RNA-binding domain, RBD"/>
    <property type="match status" value="2"/>
</dbReference>
<evidence type="ECO:0000313" key="6">
    <source>
        <dbReference type="Proteomes" id="UP001142055"/>
    </source>
</evidence>
<sequence>MITSESVNNFSTISTIANEGDSTNESIQHKNEIENELERSLIDSAKKVKHDLHLEQESKLDDYSNRQPDPDSMKMFVGQIPKDWSEDDCRKLLEPYGPIYAINLLRDKETKQSKGCCFVTFYTRKSALDAQNDLHNLKLLPTSTSAFSLESQLASTLMDTSPCLNGTLDNNNDAALVQQAKDLIMAASVLLNENMIHSVSGPKTSGAATVLFPQTNAMINHQHCICPVVDTLARTLPTSNLVSCRNPIQMKPADNENKNGNVTMAIENRKLFVGKLSKFVKESDVMNTFSNYGTVEECVILRDTNGISKGCAFVTFTTRSSASNAIRALHQSKTFEGCTTPIVVKFAEASVKEAKKLRQDVSPLSPIFNSLCTPPNPINQCLTGPTLLENSYLNLIKAQYPHHQPQQHQHYQPQQQLILSLPQPYVPAREVYPNSILLGGNNVGKLPLLPNQMLANASHLNATKLLSPESLSLASLPALTATTIPQPYSALASLTKLNSIAANSKQVEGPEGANLFIYHLPAEYNDADLVGLFMPFGNVISAKVFIDKNSNLSKCFGFVSYDNVESAQTAIRSMNGFQVLNKRLKVQLKKVRDRPY</sequence>
<dbReference type="SMART" id="SM00360">
    <property type="entry name" value="RRM"/>
    <property type="match status" value="3"/>
</dbReference>
<dbReference type="AlphaFoldDB" id="A0A9Q0M6U6"/>
<dbReference type="InterPro" id="IPR000504">
    <property type="entry name" value="RRM_dom"/>
</dbReference>
<feature type="domain" description="RRM" evidence="4">
    <location>
        <begin position="513"/>
        <end position="591"/>
    </location>
</feature>
<evidence type="ECO:0000256" key="1">
    <source>
        <dbReference type="ARBA" id="ARBA00022737"/>
    </source>
</evidence>
<keyword evidence="2 3" id="KW-0694">RNA-binding</keyword>
<dbReference type="EMBL" id="JAPWDV010000002">
    <property type="protein sequence ID" value="KAJ6220069.1"/>
    <property type="molecule type" value="Genomic_DNA"/>
</dbReference>
<keyword evidence="6" id="KW-1185">Reference proteome</keyword>
<dbReference type="Gene3D" id="3.30.70.330">
    <property type="match status" value="3"/>
</dbReference>
<dbReference type="GO" id="GO:0009967">
    <property type="term" value="P:positive regulation of signal transduction"/>
    <property type="evidence" value="ECO:0007669"/>
    <property type="project" value="UniProtKB-ARBA"/>
</dbReference>
<dbReference type="GO" id="GO:0003729">
    <property type="term" value="F:mRNA binding"/>
    <property type="evidence" value="ECO:0007669"/>
    <property type="project" value="UniProtKB-ARBA"/>
</dbReference>
<reference evidence="5" key="1">
    <citation type="submission" date="2022-12" db="EMBL/GenBank/DDBJ databases">
        <title>Genome assemblies of Blomia tropicalis.</title>
        <authorList>
            <person name="Cui Y."/>
        </authorList>
    </citation>
    <scope>NUCLEOTIDE SEQUENCE</scope>
    <source>
        <tissue evidence="5">Adult mites</tissue>
    </source>
</reference>
<evidence type="ECO:0000313" key="5">
    <source>
        <dbReference type="EMBL" id="KAJ6220069.1"/>
    </source>
</evidence>
<dbReference type="GO" id="GO:0010629">
    <property type="term" value="P:negative regulation of gene expression"/>
    <property type="evidence" value="ECO:0007669"/>
    <property type="project" value="UniProtKB-ARBA"/>
</dbReference>
<comment type="caution">
    <text evidence="5">The sequence shown here is derived from an EMBL/GenBank/DDBJ whole genome shotgun (WGS) entry which is preliminary data.</text>
</comment>
<dbReference type="FunFam" id="3.30.70.330:FF:000013">
    <property type="entry name" value="CUGBP Elav-like family member 1 isoform 2"/>
    <property type="match status" value="1"/>
</dbReference>
<dbReference type="FunFam" id="3.30.70.330:FF:000383">
    <property type="entry name" value="Sex lethal, isoform D"/>
    <property type="match status" value="1"/>
</dbReference>
<dbReference type="PANTHER" id="PTHR24012">
    <property type="entry name" value="RNA BINDING PROTEIN"/>
    <property type="match status" value="1"/>
</dbReference>
<dbReference type="GO" id="GO:0005737">
    <property type="term" value="C:cytoplasm"/>
    <property type="evidence" value="ECO:0007669"/>
    <property type="project" value="UniProtKB-ARBA"/>
</dbReference>
<dbReference type="PROSITE" id="PS50102">
    <property type="entry name" value="RRM"/>
    <property type="match status" value="3"/>
</dbReference>
<dbReference type="Pfam" id="PF00076">
    <property type="entry name" value="RRM_1"/>
    <property type="match status" value="3"/>
</dbReference>
<protein>
    <recommendedName>
        <fullName evidence="4">RRM domain-containing protein</fullName>
    </recommendedName>
</protein>
<accession>A0A9Q0M6U6</accession>
<feature type="domain" description="RRM" evidence="4">
    <location>
        <begin position="269"/>
        <end position="349"/>
    </location>
</feature>
<dbReference type="InterPro" id="IPR035979">
    <property type="entry name" value="RBD_domain_sf"/>
</dbReference>
<dbReference type="Proteomes" id="UP001142055">
    <property type="component" value="Chromosome 2"/>
</dbReference>
<organism evidence="5 6">
    <name type="scientific">Blomia tropicalis</name>
    <name type="common">Mite</name>
    <dbReference type="NCBI Taxonomy" id="40697"/>
    <lineage>
        <taxon>Eukaryota</taxon>
        <taxon>Metazoa</taxon>
        <taxon>Ecdysozoa</taxon>
        <taxon>Arthropoda</taxon>
        <taxon>Chelicerata</taxon>
        <taxon>Arachnida</taxon>
        <taxon>Acari</taxon>
        <taxon>Acariformes</taxon>
        <taxon>Sarcoptiformes</taxon>
        <taxon>Astigmata</taxon>
        <taxon>Glycyphagoidea</taxon>
        <taxon>Echimyopodidae</taxon>
        <taxon>Blomia</taxon>
    </lineage>
</organism>
<name>A0A9Q0M6U6_BLOTA</name>
<proteinExistence type="predicted"/>
<keyword evidence="1" id="KW-0677">Repeat</keyword>
<dbReference type="InterPro" id="IPR012677">
    <property type="entry name" value="Nucleotide-bd_a/b_plait_sf"/>
</dbReference>